<dbReference type="SMART" id="SM00418">
    <property type="entry name" value="HTH_ARSR"/>
    <property type="match status" value="1"/>
</dbReference>
<dbReference type="InterPro" id="IPR045981">
    <property type="entry name" value="DUF5937"/>
</dbReference>
<dbReference type="InterPro" id="IPR036390">
    <property type="entry name" value="WH_DNA-bd_sf"/>
</dbReference>
<gene>
    <name evidence="5" type="ORF">FNH09_07020</name>
</gene>
<dbReference type="SUPFAM" id="SSF46785">
    <property type="entry name" value="Winged helix' DNA-binding domain"/>
    <property type="match status" value="1"/>
</dbReference>
<dbReference type="InterPro" id="IPR001845">
    <property type="entry name" value="HTH_ArsR_DNA-bd_dom"/>
</dbReference>
<dbReference type="OrthoDB" id="3460651at2"/>
<dbReference type="Proteomes" id="UP000325849">
    <property type="component" value="Unassembled WGS sequence"/>
</dbReference>
<dbReference type="Gene3D" id="1.10.10.10">
    <property type="entry name" value="Winged helix-like DNA-binding domain superfamily/Winged helix DNA-binding domain"/>
    <property type="match status" value="1"/>
</dbReference>
<keyword evidence="3" id="KW-0804">Transcription</keyword>
<dbReference type="PANTHER" id="PTHR43132:SF8">
    <property type="entry name" value="HTH-TYPE TRANSCRIPTIONAL REGULATOR KMTR"/>
    <property type="match status" value="1"/>
</dbReference>
<dbReference type="EMBL" id="VJZD01000018">
    <property type="protein sequence ID" value="MPY31081.1"/>
    <property type="molecule type" value="Genomic_DNA"/>
</dbReference>
<sequence>MGETVIRFSATVDDMTRVRFSLSPLGETVYSIRMLASAERRKRHQPWADDVRAKLRTVDLLSLRALIPPTGYIPDFLTPPPDGSGPRKISEELEMVRSTPSEHFVAEVSWMAADPGTPAAWRQEAAPLHRQMLAQPEPAIARIAEQLHTYWRLTLEPHWRRLQGGLQSDIRSRMQVIESSGAAPVFSSLHPRIAWRDQKLTVRSAYDYQEDLGGRGIVLVPSVFCGPEVLTMTPPQQSMIVYPRPGVEELWSRYASDQPSPLAALLGGVRSAVLEALLVPASTGDLAAAIDVTPGAISQHVAVLRECDLVTSRREGRRVIHSLTETGDALVRGAVAPGGRRLSA</sequence>
<feature type="domain" description="HTH arsR-type" evidence="4">
    <location>
        <begin position="250"/>
        <end position="344"/>
    </location>
</feature>
<keyword evidence="2" id="KW-0238">DNA-binding</keyword>
<evidence type="ECO:0000256" key="2">
    <source>
        <dbReference type="ARBA" id="ARBA00023125"/>
    </source>
</evidence>
<dbReference type="AlphaFoldDB" id="A0A5N8V732"/>
<reference evidence="5 6" key="1">
    <citation type="submission" date="2019-07" db="EMBL/GenBank/DDBJ databases">
        <title>New species of Amycolatopsis and Streptomyces.</title>
        <authorList>
            <person name="Duangmal K."/>
            <person name="Teo W.F.A."/>
            <person name="Lipun K."/>
        </authorList>
    </citation>
    <scope>NUCLEOTIDE SEQUENCE [LARGE SCALE GENOMIC DNA]</scope>
    <source>
        <strain evidence="5 6">NBRC 109810</strain>
    </source>
</reference>
<dbReference type="PROSITE" id="PS50987">
    <property type="entry name" value="HTH_ARSR_2"/>
    <property type="match status" value="1"/>
</dbReference>
<dbReference type="RefSeq" id="WP_152885886.1">
    <property type="nucleotide sequence ID" value="NZ_VJZD01000018.1"/>
</dbReference>
<proteinExistence type="predicted"/>
<dbReference type="InterPro" id="IPR011991">
    <property type="entry name" value="ArsR-like_HTH"/>
</dbReference>
<organism evidence="5 6">
    <name type="scientific">Streptomyces adustus</name>
    <dbReference type="NCBI Taxonomy" id="1609272"/>
    <lineage>
        <taxon>Bacteria</taxon>
        <taxon>Bacillati</taxon>
        <taxon>Actinomycetota</taxon>
        <taxon>Actinomycetes</taxon>
        <taxon>Kitasatosporales</taxon>
        <taxon>Streptomycetaceae</taxon>
        <taxon>Streptomyces</taxon>
    </lineage>
</organism>
<comment type="caution">
    <text evidence="5">The sequence shown here is derived from an EMBL/GenBank/DDBJ whole genome shotgun (WGS) entry which is preliminary data.</text>
</comment>
<keyword evidence="1" id="KW-0805">Transcription regulation</keyword>
<evidence type="ECO:0000256" key="3">
    <source>
        <dbReference type="ARBA" id="ARBA00023163"/>
    </source>
</evidence>
<name>A0A5N8V732_9ACTN</name>
<evidence type="ECO:0000313" key="5">
    <source>
        <dbReference type="EMBL" id="MPY31081.1"/>
    </source>
</evidence>
<keyword evidence="6" id="KW-1185">Reference proteome</keyword>
<dbReference type="Pfam" id="PF19361">
    <property type="entry name" value="DUF5937"/>
    <property type="match status" value="1"/>
</dbReference>
<dbReference type="Pfam" id="PF12840">
    <property type="entry name" value="HTH_20"/>
    <property type="match status" value="1"/>
</dbReference>
<accession>A0A5N8V732</accession>
<dbReference type="GO" id="GO:0003700">
    <property type="term" value="F:DNA-binding transcription factor activity"/>
    <property type="evidence" value="ECO:0007669"/>
    <property type="project" value="InterPro"/>
</dbReference>
<dbReference type="InterPro" id="IPR051011">
    <property type="entry name" value="Metal_resp_trans_reg"/>
</dbReference>
<dbReference type="PANTHER" id="PTHR43132">
    <property type="entry name" value="ARSENICAL RESISTANCE OPERON REPRESSOR ARSR-RELATED"/>
    <property type="match status" value="1"/>
</dbReference>
<evidence type="ECO:0000256" key="1">
    <source>
        <dbReference type="ARBA" id="ARBA00023015"/>
    </source>
</evidence>
<protein>
    <submittedName>
        <fullName evidence="5">Winged helix-turn-helix transcriptional regulator</fullName>
    </submittedName>
</protein>
<dbReference type="InterPro" id="IPR036388">
    <property type="entry name" value="WH-like_DNA-bd_sf"/>
</dbReference>
<dbReference type="CDD" id="cd00090">
    <property type="entry name" value="HTH_ARSR"/>
    <property type="match status" value="1"/>
</dbReference>
<dbReference type="GO" id="GO:0003677">
    <property type="term" value="F:DNA binding"/>
    <property type="evidence" value="ECO:0007669"/>
    <property type="project" value="UniProtKB-KW"/>
</dbReference>
<evidence type="ECO:0000259" key="4">
    <source>
        <dbReference type="PROSITE" id="PS50987"/>
    </source>
</evidence>
<evidence type="ECO:0000313" key="6">
    <source>
        <dbReference type="Proteomes" id="UP000325849"/>
    </source>
</evidence>